<dbReference type="AlphaFoldDB" id="A0A0H2XJN9"/>
<organism evidence="2 3">
    <name type="scientific">Staphylococcus aureus (strain USA300)</name>
    <dbReference type="NCBI Taxonomy" id="367830"/>
    <lineage>
        <taxon>Bacteria</taxon>
        <taxon>Bacillati</taxon>
        <taxon>Bacillota</taxon>
        <taxon>Bacilli</taxon>
        <taxon>Bacillales</taxon>
        <taxon>Staphylococcaceae</taxon>
        <taxon>Staphylococcus</taxon>
    </lineage>
</organism>
<evidence type="ECO:0000259" key="1">
    <source>
        <dbReference type="Pfam" id="PF13391"/>
    </source>
</evidence>
<dbReference type="KEGG" id="saa:SAUSA300_0047"/>
<dbReference type="InterPro" id="IPR003615">
    <property type="entry name" value="HNH_nuc"/>
</dbReference>
<protein>
    <recommendedName>
        <fullName evidence="1">HNH nuclease domain-containing protein</fullName>
    </recommendedName>
</protein>
<sequence>MSISEYKNRYLESLYNTFKTELENERTRYFILDTNYTNSDDTEKEFTWDVKQNNKIREGDLFIFRRPTNLSQIAQQFYFFGAGKIEKIERKNNVATAYISKPLLFVDRVLKDNIENLKWEFKERIKEEWEQFFFKNKISNITKNDFLKLLSLSRNVVEIESNYINNDISLTFKQMADMATRIKKNIYYVGNHEAFVQAKGSAHFEFSKRIKQNYSYRCAITGIKTKDFLVVTHIIPWHENEFIRLDPSNGICLSLFLAKAFKKGFITFSNSYRVVLSKEAEKDAALYEELKIYENQKIELPDCQKPNLKYLDWHREHIFKN</sequence>
<proteinExistence type="predicted"/>
<gene>
    <name evidence="2" type="ordered locus">SAUSA300_0047</name>
</gene>
<dbReference type="SMR" id="A0A0H2XJN9"/>
<reference evidence="2 3" key="1">
    <citation type="journal article" date="2006" name="Lancet">
        <title>Complete genome sequence of USA300, an epidemic clone of community-acquired meticillin-resistant Staphylococcus aureus.</title>
        <authorList>
            <person name="Diep B.A."/>
            <person name="Gill S.R."/>
            <person name="Chang R.F."/>
            <person name="Phan T.H."/>
            <person name="Chen J.H."/>
            <person name="Davidson M.G."/>
            <person name="Lin F."/>
            <person name="Lin J."/>
            <person name="Carleton H.A."/>
            <person name="Mongodin E.F."/>
            <person name="Sensabaugh G.F."/>
            <person name="Perdreau-Remington F."/>
        </authorList>
    </citation>
    <scope>NUCLEOTIDE SEQUENCE [LARGE SCALE GENOMIC DNA]</scope>
    <source>
        <strain evidence="3">USA300</strain>
    </source>
</reference>
<dbReference type="OMA" id="HIIPWAS"/>
<dbReference type="EMBL" id="CP000255">
    <property type="protein sequence ID" value="ABD22453.1"/>
    <property type="molecule type" value="Genomic_DNA"/>
</dbReference>
<dbReference type="RefSeq" id="WP_000027972.1">
    <property type="nucleotide sequence ID" value="NZ_CP027476.1"/>
</dbReference>
<dbReference type="HOGENOM" id="CLU_075073_0_0_9"/>
<dbReference type="Pfam" id="PF13391">
    <property type="entry name" value="HNH_2"/>
    <property type="match status" value="1"/>
</dbReference>
<dbReference type="Proteomes" id="UP000001939">
    <property type="component" value="Chromosome"/>
</dbReference>
<name>A0A0H2XJN9_STAA3</name>
<evidence type="ECO:0000313" key="2">
    <source>
        <dbReference type="EMBL" id="ABD22453.1"/>
    </source>
</evidence>
<evidence type="ECO:0000313" key="3">
    <source>
        <dbReference type="Proteomes" id="UP000001939"/>
    </source>
</evidence>
<accession>A0A0H2XJN9</accession>
<feature type="domain" description="HNH nuclease" evidence="1">
    <location>
        <begin position="218"/>
        <end position="268"/>
    </location>
</feature>